<protein>
    <recommendedName>
        <fullName evidence="1">BURP domain-containing protein</fullName>
    </recommendedName>
</protein>
<gene>
    <name evidence="2" type="ORF">M569_16161</name>
</gene>
<dbReference type="InterPro" id="IPR004873">
    <property type="entry name" value="BURP_dom"/>
</dbReference>
<feature type="non-terminal residue" evidence="2">
    <location>
        <position position="1"/>
    </location>
</feature>
<dbReference type="InterPro" id="IPR044816">
    <property type="entry name" value="BURP"/>
</dbReference>
<evidence type="ECO:0000313" key="2">
    <source>
        <dbReference type="EMBL" id="EPS58650.1"/>
    </source>
</evidence>
<dbReference type="AlphaFoldDB" id="S8BVL2"/>
<reference evidence="2 3" key="1">
    <citation type="journal article" date="2013" name="BMC Genomics">
        <title>The miniature genome of a carnivorous plant Genlisea aurea contains a low number of genes and short non-coding sequences.</title>
        <authorList>
            <person name="Leushkin E.V."/>
            <person name="Sutormin R.A."/>
            <person name="Nabieva E.R."/>
            <person name="Penin A.A."/>
            <person name="Kondrashov A.S."/>
            <person name="Logacheva M.D."/>
        </authorList>
    </citation>
    <scope>NUCLEOTIDE SEQUENCE [LARGE SCALE GENOMIC DNA]</scope>
</reference>
<keyword evidence="3" id="KW-1185">Reference proteome</keyword>
<dbReference type="PANTHER" id="PTHR31236">
    <property type="entry name" value="BURP DOMAIN PROTEIN USPL1-LIKE"/>
    <property type="match status" value="1"/>
</dbReference>
<dbReference type="SMART" id="SM01045">
    <property type="entry name" value="BURP"/>
    <property type="match status" value="1"/>
</dbReference>
<dbReference type="Proteomes" id="UP000015453">
    <property type="component" value="Unassembled WGS sequence"/>
</dbReference>
<sequence>GGVGVNTPRGTHVGVSKGGVAVGTRTRTGRPIFVGVHPGPDPFNYEYAASETQIHDDPNVALFFLEGDLYTKGKTMNLDFSRGEEENQPAFIPRRVADSIPFSSEKLPEILKEFSVKPDSKEAESMRKTLRNCEDKPARGEAKFCATSLESMLDFSVSRLGKKVVAVATNAAGGKRTEYRVDGVRRRRSSGARVGKGLVVCHRQDYAYAVFLCHETSTTAAYEVDLTATDGGSKAGAVAVCHEDTAAWNPNHVAFRVLNVKPGSVPVCHFLPQDHIVWL</sequence>
<accession>S8BVL2</accession>
<organism evidence="2 3">
    <name type="scientific">Genlisea aurea</name>
    <dbReference type="NCBI Taxonomy" id="192259"/>
    <lineage>
        <taxon>Eukaryota</taxon>
        <taxon>Viridiplantae</taxon>
        <taxon>Streptophyta</taxon>
        <taxon>Embryophyta</taxon>
        <taxon>Tracheophyta</taxon>
        <taxon>Spermatophyta</taxon>
        <taxon>Magnoliopsida</taxon>
        <taxon>eudicotyledons</taxon>
        <taxon>Gunneridae</taxon>
        <taxon>Pentapetalae</taxon>
        <taxon>asterids</taxon>
        <taxon>lamiids</taxon>
        <taxon>Lamiales</taxon>
        <taxon>Lentibulariaceae</taxon>
        <taxon>Genlisea</taxon>
    </lineage>
</organism>
<comment type="caution">
    <text evidence="2">The sequence shown here is derived from an EMBL/GenBank/DDBJ whole genome shotgun (WGS) entry which is preliminary data.</text>
</comment>
<evidence type="ECO:0000313" key="3">
    <source>
        <dbReference type="Proteomes" id="UP000015453"/>
    </source>
</evidence>
<dbReference type="PROSITE" id="PS51277">
    <property type="entry name" value="BURP"/>
    <property type="match status" value="1"/>
</dbReference>
<dbReference type="Pfam" id="PF03181">
    <property type="entry name" value="BURP"/>
    <property type="match status" value="1"/>
</dbReference>
<dbReference type="OrthoDB" id="904896at2759"/>
<dbReference type="EMBL" id="AUSU01009013">
    <property type="protein sequence ID" value="EPS58650.1"/>
    <property type="molecule type" value="Genomic_DNA"/>
</dbReference>
<evidence type="ECO:0000259" key="1">
    <source>
        <dbReference type="PROSITE" id="PS51277"/>
    </source>
</evidence>
<feature type="domain" description="BURP" evidence="1">
    <location>
        <begin position="63"/>
        <end position="279"/>
    </location>
</feature>
<feature type="non-terminal residue" evidence="2">
    <location>
        <position position="279"/>
    </location>
</feature>
<name>S8BVL2_9LAMI</name>
<dbReference type="PANTHER" id="PTHR31236:SF2">
    <property type="entry name" value="BURP DOMAIN PROTEIN RD22"/>
    <property type="match status" value="1"/>
</dbReference>
<proteinExistence type="predicted"/>